<dbReference type="SUPFAM" id="SSF57850">
    <property type="entry name" value="RING/U-box"/>
    <property type="match status" value="1"/>
</dbReference>
<evidence type="ECO:0000313" key="2">
    <source>
        <dbReference type="Proteomes" id="UP001497512"/>
    </source>
</evidence>
<evidence type="ECO:0000313" key="1">
    <source>
        <dbReference type="EMBL" id="CAK9222956.1"/>
    </source>
</evidence>
<dbReference type="Proteomes" id="UP001497512">
    <property type="component" value="Chromosome 4"/>
</dbReference>
<name>A0ABP0UK47_9BRYO</name>
<organism evidence="1 2">
    <name type="scientific">Sphagnum troendelagicum</name>
    <dbReference type="NCBI Taxonomy" id="128251"/>
    <lineage>
        <taxon>Eukaryota</taxon>
        <taxon>Viridiplantae</taxon>
        <taxon>Streptophyta</taxon>
        <taxon>Embryophyta</taxon>
        <taxon>Bryophyta</taxon>
        <taxon>Sphagnophytina</taxon>
        <taxon>Sphagnopsida</taxon>
        <taxon>Sphagnales</taxon>
        <taxon>Sphagnaceae</taxon>
        <taxon>Sphagnum</taxon>
    </lineage>
</organism>
<keyword evidence="2" id="KW-1185">Reference proteome</keyword>
<protein>
    <recommendedName>
        <fullName evidence="3">RING-type domain-containing protein</fullName>
    </recommendedName>
</protein>
<gene>
    <name evidence="1" type="ORF">CSSPTR1EN2_LOCUS16575</name>
</gene>
<reference evidence="1" key="1">
    <citation type="submission" date="2024-02" db="EMBL/GenBank/DDBJ databases">
        <authorList>
            <consortium name="ELIXIR-Norway"/>
            <consortium name="Elixir Norway"/>
        </authorList>
    </citation>
    <scope>NUCLEOTIDE SEQUENCE</scope>
</reference>
<dbReference type="EMBL" id="OZ019896">
    <property type="protein sequence ID" value="CAK9222956.1"/>
    <property type="molecule type" value="Genomic_DNA"/>
</dbReference>
<accession>A0ABP0UK47</accession>
<evidence type="ECO:0008006" key="3">
    <source>
        <dbReference type="Google" id="ProtNLM"/>
    </source>
</evidence>
<proteinExistence type="predicted"/>
<sequence>MFLVGVYQKDERFTWDRLKESEDDHKNLQESFTELSRRYGEMPEKVVTQEKHITSVQSQSFRMSEGGGAVLFPRPILEDLSSLKETVCILNACPFCGLWFSCKNFLAIPCGHTYHPWCIAEHSKASSMCGVPFCEVVLTTDWCAGSSLGLQTEI</sequence>